<keyword evidence="1" id="KW-1133">Transmembrane helix</keyword>
<feature type="transmembrane region" description="Helical" evidence="1">
    <location>
        <begin position="12"/>
        <end position="33"/>
    </location>
</feature>
<dbReference type="Proteomes" id="UP001596528">
    <property type="component" value="Unassembled WGS sequence"/>
</dbReference>
<organism evidence="2 3">
    <name type="scientific">Paenibacillus thermoaerophilus</name>
    <dbReference type="NCBI Taxonomy" id="1215385"/>
    <lineage>
        <taxon>Bacteria</taxon>
        <taxon>Bacillati</taxon>
        <taxon>Bacillota</taxon>
        <taxon>Bacilli</taxon>
        <taxon>Bacillales</taxon>
        <taxon>Paenibacillaceae</taxon>
        <taxon>Paenibacillus</taxon>
    </lineage>
</organism>
<accession>A0ABW2V1L3</accession>
<evidence type="ECO:0000313" key="2">
    <source>
        <dbReference type="EMBL" id="MFC7748656.1"/>
    </source>
</evidence>
<sequence length="130" mass="14417">MSAIWEWIAEFYALLAAVPFAVFAAVWAGVCALTRDKKRAGRAAIDVTTALLLGTVYGLMEMVWGTTFPFFALILVLLVLFGLIGNAQMKAKGRMNARRAFQFVWRIAFMAMAPIYVILMAVGLWQYTAA</sequence>
<name>A0ABW2V1L3_9BACL</name>
<keyword evidence="1" id="KW-0472">Membrane</keyword>
<evidence type="ECO:0000256" key="1">
    <source>
        <dbReference type="SAM" id="Phobius"/>
    </source>
</evidence>
<proteinExistence type="predicted"/>
<evidence type="ECO:0000313" key="3">
    <source>
        <dbReference type="Proteomes" id="UP001596528"/>
    </source>
</evidence>
<dbReference type="InterPro" id="IPR024515">
    <property type="entry name" value="DUF3397"/>
</dbReference>
<feature type="transmembrane region" description="Helical" evidence="1">
    <location>
        <begin position="66"/>
        <end position="84"/>
    </location>
</feature>
<dbReference type="RefSeq" id="WP_138787702.1">
    <property type="nucleotide sequence ID" value="NZ_JBHTGQ010000002.1"/>
</dbReference>
<keyword evidence="1" id="KW-0812">Transmembrane</keyword>
<feature type="transmembrane region" description="Helical" evidence="1">
    <location>
        <begin position="104"/>
        <end position="127"/>
    </location>
</feature>
<gene>
    <name evidence="2" type="ORF">ACFQWB_01680</name>
</gene>
<reference evidence="3" key="1">
    <citation type="journal article" date="2019" name="Int. J. Syst. Evol. Microbiol.">
        <title>The Global Catalogue of Microorganisms (GCM) 10K type strain sequencing project: providing services to taxonomists for standard genome sequencing and annotation.</title>
        <authorList>
            <consortium name="The Broad Institute Genomics Platform"/>
            <consortium name="The Broad Institute Genome Sequencing Center for Infectious Disease"/>
            <person name="Wu L."/>
            <person name="Ma J."/>
        </authorList>
    </citation>
    <scope>NUCLEOTIDE SEQUENCE [LARGE SCALE GENOMIC DNA]</scope>
    <source>
        <strain evidence="3">JCM 18657</strain>
    </source>
</reference>
<dbReference type="EMBL" id="JBHTGQ010000002">
    <property type="protein sequence ID" value="MFC7748656.1"/>
    <property type="molecule type" value="Genomic_DNA"/>
</dbReference>
<dbReference type="Pfam" id="PF11877">
    <property type="entry name" value="DUF3397"/>
    <property type="match status" value="1"/>
</dbReference>
<comment type="caution">
    <text evidence="2">The sequence shown here is derived from an EMBL/GenBank/DDBJ whole genome shotgun (WGS) entry which is preliminary data.</text>
</comment>
<keyword evidence="3" id="KW-1185">Reference proteome</keyword>
<protein>
    <submittedName>
        <fullName evidence="2">DUF3397 domain-containing protein</fullName>
    </submittedName>
</protein>